<name>A0ABV6P706_9MICC</name>
<evidence type="ECO:0000259" key="16">
    <source>
        <dbReference type="Pfam" id="PF04715"/>
    </source>
</evidence>
<evidence type="ECO:0000256" key="3">
    <source>
        <dbReference type="ARBA" id="ARBA00009562"/>
    </source>
</evidence>
<dbReference type="InterPro" id="IPR015890">
    <property type="entry name" value="Chorismate_C"/>
</dbReference>
<evidence type="ECO:0000256" key="11">
    <source>
        <dbReference type="ARBA" id="ARBA00023141"/>
    </source>
</evidence>
<dbReference type="InterPro" id="IPR019999">
    <property type="entry name" value="Anth_synth_I-like"/>
</dbReference>
<dbReference type="PANTHER" id="PTHR11236">
    <property type="entry name" value="AMINOBENZOATE/ANTHRANILATE SYNTHASE"/>
    <property type="match status" value="1"/>
</dbReference>
<evidence type="ECO:0000313" key="17">
    <source>
        <dbReference type="EMBL" id="MFC0580918.1"/>
    </source>
</evidence>
<evidence type="ECO:0000256" key="9">
    <source>
        <dbReference type="ARBA" id="ARBA00022822"/>
    </source>
</evidence>
<keyword evidence="11" id="KW-0057">Aromatic amino acid biosynthesis</keyword>
<dbReference type="Proteomes" id="UP001589862">
    <property type="component" value="Unassembled WGS sequence"/>
</dbReference>
<dbReference type="Gene3D" id="3.60.120.10">
    <property type="entry name" value="Anthranilate synthase"/>
    <property type="match status" value="1"/>
</dbReference>
<keyword evidence="12" id="KW-0456">Lyase</keyword>
<dbReference type="InterPro" id="IPR005801">
    <property type="entry name" value="ADC_synthase"/>
</dbReference>
<comment type="catalytic activity">
    <reaction evidence="14">
        <text>chorismate + L-glutamine = anthranilate + pyruvate + L-glutamate + H(+)</text>
        <dbReference type="Rhea" id="RHEA:21732"/>
        <dbReference type="ChEBI" id="CHEBI:15361"/>
        <dbReference type="ChEBI" id="CHEBI:15378"/>
        <dbReference type="ChEBI" id="CHEBI:16567"/>
        <dbReference type="ChEBI" id="CHEBI:29748"/>
        <dbReference type="ChEBI" id="CHEBI:29985"/>
        <dbReference type="ChEBI" id="CHEBI:58359"/>
        <dbReference type="EC" id="4.1.3.27"/>
    </reaction>
</comment>
<comment type="cofactor">
    <cofactor evidence="1">
        <name>Mg(2+)</name>
        <dbReference type="ChEBI" id="CHEBI:18420"/>
    </cofactor>
</comment>
<dbReference type="InterPro" id="IPR006805">
    <property type="entry name" value="Anth_synth_I_N"/>
</dbReference>
<dbReference type="EMBL" id="JBHLUB010000001">
    <property type="protein sequence ID" value="MFC0580918.1"/>
    <property type="molecule type" value="Genomic_DNA"/>
</dbReference>
<gene>
    <name evidence="17" type="ORF">ACFFFR_00755</name>
</gene>
<comment type="function">
    <text evidence="13">Part of a heterotetrameric complex that catalyzes the two-step biosynthesis of anthranilate, an intermediate in the biosynthesis of L-tryptophan. In the first step, the glutamine-binding beta subunit (TrpG) of anthranilate synthase (AS) provides the glutamine amidotransferase activity which generates ammonia as a substrate that, along with chorismate, is used in the second step, catalyzed by the large alpha subunit of AS (TrpE) to produce anthranilate. In the absence of TrpG, TrpE can synthesize anthranilate directly from chorismate and high concentrations of ammonia.</text>
</comment>
<comment type="caution">
    <text evidence="17">The sequence shown here is derived from an EMBL/GenBank/DDBJ whole genome shotgun (WGS) entry which is preliminary data.</text>
</comment>
<evidence type="ECO:0000256" key="4">
    <source>
        <dbReference type="ARBA" id="ARBA00011575"/>
    </source>
</evidence>
<keyword evidence="8" id="KW-0479">Metal-binding</keyword>
<evidence type="ECO:0000256" key="14">
    <source>
        <dbReference type="ARBA" id="ARBA00047683"/>
    </source>
</evidence>
<proteinExistence type="inferred from homology"/>
<evidence type="ECO:0000256" key="1">
    <source>
        <dbReference type="ARBA" id="ARBA00001946"/>
    </source>
</evidence>
<comment type="subunit">
    <text evidence="4">Heterotetramer consisting of two non-identical subunits: a beta subunit (TrpG) and a large alpha subunit (TrpE).</text>
</comment>
<keyword evidence="9" id="KW-0822">Tryptophan biosynthesis</keyword>
<sequence>MRQLGPISPSAADFAVRAQSTNVIPVTVTVMADTLTPVGLYQLLARDRPGTFLMESAAPGGVWSRYSFVGVNSRATLTTDPLGDDPQAAYWQGEVPAGVPTDGTIADVLKQTLAVLATEDQERADLPTLLAGLVGYIGWDMIQFWEQLPARPDNDLQLPLAAMNLVTDLAIFDNTNATVTLVANAINFNGLQTGVQDAYADALARLEKMLTTLQQPAGAHLGVTTGTRADEDPAARIAQRLASEIRADWDAEEYGTFVTESKATIEAGEITQIVLSRRFETELDASALDVYRMLRFFNPSPYMFLYNFQTPKGQDFQLVGSSPEALVTVQHGQAISHPIAGTRRRGATEAEDQQLEEELLADDKERSEHIMLVDLAKEDLAKVCDPATIQVPRYMFVERFSHVMHLISHVTGTIRQDLSAYDVLAATFPAGTLSGAPKPRAIELIEQWEPYARGPYGGVVGYFDFAGNMDMAIVIRSAILKDGKAYVQTGAGIVAQSVPAAEADETTNKAAAPLRGVLLAKDLQDVDAGYLNELNQLKDS</sequence>
<dbReference type="Pfam" id="PF04715">
    <property type="entry name" value="Anth_synt_I_N"/>
    <property type="match status" value="1"/>
</dbReference>
<organism evidence="17 18">
    <name type="scientific">Micrococcoides hystricis</name>
    <dbReference type="NCBI Taxonomy" id="1572761"/>
    <lineage>
        <taxon>Bacteria</taxon>
        <taxon>Bacillati</taxon>
        <taxon>Actinomycetota</taxon>
        <taxon>Actinomycetes</taxon>
        <taxon>Micrococcales</taxon>
        <taxon>Micrococcaceae</taxon>
        <taxon>Micrococcoides</taxon>
    </lineage>
</organism>
<keyword evidence="7" id="KW-0028">Amino-acid biosynthesis</keyword>
<keyword evidence="18" id="KW-1185">Reference proteome</keyword>
<evidence type="ECO:0000256" key="12">
    <source>
        <dbReference type="ARBA" id="ARBA00023239"/>
    </source>
</evidence>
<evidence type="ECO:0000256" key="8">
    <source>
        <dbReference type="ARBA" id="ARBA00022723"/>
    </source>
</evidence>
<evidence type="ECO:0000256" key="7">
    <source>
        <dbReference type="ARBA" id="ARBA00022605"/>
    </source>
</evidence>
<keyword evidence="10" id="KW-0460">Magnesium</keyword>
<dbReference type="EC" id="4.1.3.27" evidence="5"/>
<comment type="pathway">
    <text evidence="2">Amino-acid biosynthesis; L-tryptophan biosynthesis; L-tryptophan from chorismate: step 1/5.</text>
</comment>
<comment type="similarity">
    <text evidence="3">Belongs to the anthranilate synthase component I family.</text>
</comment>
<evidence type="ECO:0000256" key="6">
    <source>
        <dbReference type="ARBA" id="ARBA00020653"/>
    </source>
</evidence>
<reference evidence="17 18" key="1">
    <citation type="submission" date="2024-09" db="EMBL/GenBank/DDBJ databases">
        <authorList>
            <person name="Sun Q."/>
            <person name="Mori K."/>
        </authorList>
    </citation>
    <scope>NUCLEOTIDE SEQUENCE [LARGE SCALE GENOMIC DNA]</scope>
    <source>
        <strain evidence="17 18">NCAIM B.02604</strain>
    </source>
</reference>
<evidence type="ECO:0000256" key="5">
    <source>
        <dbReference type="ARBA" id="ARBA00012266"/>
    </source>
</evidence>
<dbReference type="PANTHER" id="PTHR11236:SF46">
    <property type="entry name" value="ANTHRANILATE SYNTHASE COMPONENT 1"/>
    <property type="match status" value="1"/>
</dbReference>
<evidence type="ECO:0000256" key="2">
    <source>
        <dbReference type="ARBA" id="ARBA00004873"/>
    </source>
</evidence>
<evidence type="ECO:0000256" key="13">
    <source>
        <dbReference type="ARBA" id="ARBA00025634"/>
    </source>
</evidence>
<feature type="domain" description="Anthranilate synthase component I N-terminal" evidence="16">
    <location>
        <begin position="33"/>
        <end position="181"/>
    </location>
</feature>
<accession>A0ABV6P706</accession>
<protein>
    <recommendedName>
        <fullName evidence="6">Anthranilate synthase component 1</fullName>
        <ecNumber evidence="5">4.1.3.27</ecNumber>
    </recommendedName>
</protein>
<dbReference type="RefSeq" id="WP_377457334.1">
    <property type="nucleotide sequence ID" value="NZ_JBHLUB010000001.1"/>
</dbReference>
<feature type="domain" description="Chorismate-utilising enzyme C-terminal" evidence="15">
    <location>
        <begin position="251"/>
        <end position="509"/>
    </location>
</feature>
<dbReference type="PRINTS" id="PR00095">
    <property type="entry name" value="ANTSNTHASEI"/>
</dbReference>
<evidence type="ECO:0000259" key="15">
    <source>
        <dbReference type="Pfam" id="PF00425"/>
    </source>
</evidence>
<evidence type="ECO:0000313" key="18">
    <source>
        <dbReference type="Proteomes" id="UP001589862"/>
    </source>
</evidence>
<dbReference type="SUPFAM" id="SSF56322">
    <property type="entry name" value="ADC synthase"/>
    <property type="match status" value="1"/>
</dbReference>
<dbReference type="Pfam" id="PF00425">
    <property type="entry name" value="Chorismate_bind"/>
    <property type="match status" value="1"/>
</dbReference>
<evidence type="ECO:0000256" key="10">
    <source>
        <dbReference type="ARBA" id="ARBA00022842"/>
    </source>
</evidence>